<dbReference type="InterPro" id="IPR042095">
    <property type="entry name" value="SUMF_sf"/>
</dbReference>
<protein>
    <submittedName>
        <fullName evidence="2">Formylglycine-generating enzyme, required for sulfatase activity, contains SUMF1/FGE domain</fullName>
    </submittedName>
</protein>
<dbReference type="GO" id="GO:0120147">
    <property type="term" value="F:formylglycine-generating oxidase activity"/>
    <property type="evidence" value="ECO:0007669"/>
    <property type="project" value="TreeGrafter"/>
</dbReference>
<evidence type="ECO:0000259" key="1">
    <source>
        <dbReference type="Pfam" id="PF03781"/>
    </source>
</evidence>
<dbReference type="RefSeq" id="WP_175533928.1">
    <property type="nucleotide sequence ID" value="NZ_FOSQ01000005.1"/>
</dbReference>
<dbReference type="InterPro" id="IPR005532">
    <property type="entry name" value="SUMF_dom"/>
</dbReference>
<dbReference type="Proteomes" id="UP000199473">
    <property type="component" value="Unassembled WGS sequence"/>
</dbReference>
<evidence type="ECO:0000313" key="2">
    <source>
        <dbReference type="EMBL" id="SFK64214.1"/>
    </source>
</evidence>
<accession>A0A1I4B632</accession>
<gene>
    <name evidence="2" type="ORF">SAMN02745775_1052</name>
</gene>
<dbReference type="SUPFAM" id="SSF56436">
    <property type="entry name" value="C-type lectin-like"/>
    <property type="match status" value="1"/>
</dbReference>
<dbReference type="STRING" id="1123062.SAMN02745775_1052"/>
<dbReference type="PANTHER" id="PTHR23150">
    <property type="entry name" value="SULFATASE MODIFYING FACTOR 1, 2"/>
    <property type="match status" value="1"/>
</dbReference>
<reference evidence="2 3" key="1">
    <citation type="submission" date="2016-10" db="EMBL/GenBank/DDBJ databases">
        <authorList>
            <person name="de Groot N.N."/>
        </authorList>
    </citation>
    <scope>NUCLEOTIDE SEQUENCE [LARGE SCALE GENOMIC DNA]</scope>
    <source>
        <strain evidence="2 3">DSM 19981</strain>
    </source>
</reference>
<dbReference type="InterPro" id="IPR016187">
    <property type="entry name" value="CTDL_fold"/>
</dbReference>
<sequence length="501" mass="53663">MLAQPTPTWPVAAFNPRALADDLVLPLPCGGAMAFRRVDTPAGDGGLDDRALLLGSAETETGYIEYLRRTYLVGPFGGGAEPRHFWMSKYEVTRTQMEALRNPACPAANTPAARLPAVEVSWFEAMETAQRYSGFLARNGGPRLPRRGGAPAFVRLPTEAEWEYAARGGAAVAEAEFQARTFPMPEGPEAYAWFQGPRSAAGRLSPIGLKRPNPLGLHDMLGNAAEWALEPFRLNRVGRQHGLAGGLVARGGDYRNTGEAQLRSSLRIEYAPYDATSGEPTRITTVGFRFVLAAPAQGSLADTAALRSAFEAETRARATTQDDPAALIAALRREQSDPAMQTALDRLGAAYARETRERTDRARVAARAQVQAAAVLSRNVFIAQQRATGLQGMVENPGAFGATPQQAQAWRPMLAAVQAEVEGGVRAYAAIIAQLSQATDIAVPAEVEVVQQELRAQNVPALLPYVMLVAGHAEAARRGSVPPVAVLRADILRTTAAPTPR</sequence>
<dbReference type="PANTHER" id="PTHR23150:SF19">
    <property type="entry name" value="FORMYLGLYCINE-GENERATING ENZYME"/>
    <property type="match status" value="1"/>
</dbReference>
<evidence type="ECO:0000313" key="3">
    <source>
        <dbReference type="Proteomes" id="UP000199473"/>
    </source>
</evidence>
<dbReference type="InterPro" id="IPR051043">
    <property type="entry name" value="Sulfatase_Mod_Factor_Kinase"/>
</dbReference>
<dbReference type="Gene3D" id="3.90.1580.10">
    <property type="entry name" value="paralog of FGE (formylglycine-generating enzyme)"/>
    <property type="match status" value="1"/>
</dbReference>
<dbReference type="AlphaFoldDB" id="A0A1I4B632"/>
<dbReference type="EMBL" id="FOSQ01000005">
    <property type="protein sequence ID" value="SFK64214.1"/>
    <property type="molecule type" value="Genomic_DNA"/>
</dbReference>
<keyword evidence="3" id="KW-1185">Reference proteome</keyword>
<organism evidence="2 3">
    <name type="scientific">Falsiroseomonas stagni DSM 19981</name>
    <dbReference type="NCBI Taxonomy" id="1123062"/>
    <lineage>
        <taxon>Bacteria</taxon>
        <taxon>Pseudomonadati</taxon>
        <taxon>Pseudomonadota</taxon>
        <taxon>Alphaproteobacteria</taxon>
        <taxon>Acetobacterales</taxon>
        <taxon>Roseomonadaceae</taxon>
        <taxon>Falsiroseomonas</taxon>
    </lineage>
</organism>
<dbReference type="Pfam" id="PF03781">
    <property type="entry name" value="FGE-sulfatase"/>
    <property type="match status" value="1"/>
</dbReference>
<name>A0A1I4B632_9PROT</name>
<feature type="domain" description="Sulfatase-modifying factor enzyme-like" evidence="1">
    <location>
        <begin position="91"/>
        <end position="291"/>
    </location>
</feature>
<proteinExistence type="predicted"/>